<dbReference type="GO" id="GO:0005886">
    <property type="term" value="C:plasma membrane"/>
    <property type="evidence" value="ECO:0007669"/>
    <property type="project" value="TreeGrafter"/>
</dbReference>
<dbReference type="InterPro" id="IPR001036">
    <property type="entry name" value="Acrflvin-R"/>
</dbReference>
<dbReference type="GO" id="GO:0042910">
    <property type="term" value="F:xenobiotic transmembrane transporter activity"/>
    <property type="evidence" value="ECO:0007669"/>
    <property type="project" value="TreeGrafter"/>
</dbReference>
<keyword evidence="1" id="KW-0472">Membrane</keyword>
<dbReference type="PANTHER" id="PTHR32063:SF33">
    <property type="entry name" value="RND SUPERFAMILY EFFLUX PUMP PERMEASE COMPONENT"/>
    <property type="match status" value="1"/>
</dbReference>
<dbReference type="SUPFAM" id="SSF82866">
    <property type="entry name" value="Multidrug efflux transporter AcrB transmembrane domain"/>
    <property type="match status" value="1"/>
</dbReference>
<accession>A0A3B0WV42</accession>
<dbReference type="EMBL" id="UOFF01000205">
    <property type="protein sequence ID" value="VAW56263.1"/>
    <property type="molecule type" value="Genomic_DNA"/>
</dbReference>
<proteinExistence type="predicted"/>
<dbReference type="AlphaFoldDB" id="A0A3B0WV42"/>
<evidence type="ECO:0008006" key="3">
    <source>
        <dbReference type="Google" id="ProtNLM"/>
    </source>
</evidence>
<name>A0A3B0WV42_9ZZZZ</name>
<dbReference type="PANTHER" id="PTHR32063">
    <property type="match status" value="1"/>
</dbReference>
<feature type="transmembrane region" description="Helical" evidence="1">
    <location>
        <begin position="71"/>
        <end position="91"/>
    </location>
</feature>
<feature type="transmembrane region" description="Helical" evidence="1">
    <location>
        <begin position="103"/>
        <end position="128"/>
    </location>
</feature>
<dbReference type="Gene3D" id="1.20.1640.10">
    <property type="entry name" value="Multidrug efflux transporter AcrB transmembrane domain"/>
    <property type="match status" value="1"/>
</dbReference>
<keyword evidence="1" id="KW-1133">Transmembrane helix</keyword>
<dbReference type="Pfam" id="PF00873">
    <property type="entry name" value="ACR_tran"/>
    <property type="match status" value="1"/>
</dbReference>
<sequence>MPFGAIGVILSFYLHDIFWKPMPLSFFSTMGMVALTGVVVNSSLVLLVFVQRAREKGLEIKAAIMLAGRRRFRAVLLTAATTVMGLLPTAYGWGGLDHFVSPMALALSSGLTFATVVTLFTIPATLAVGHDVRWFIKRLFGIKNKEEGVIID</sequence>
<reference evidence="2" key="1">
    <citation type="submission" date="2018-06" db="EMBL/GenBank/DDBJ databases">
        <authorList>
            <person name="Zhirakovskaya E."/>
        </authorList>
    </citation>
    <scope>NUCLEOTIDE SEQUENCE</scope>
</reference>
<feature type="transmembrane region" description="Helical" evidence="1">
    <location>
        <begin position="26"/>
        <end position="50"/>
    </location>
</feature>
<evidence type="ECO:0000313" key="2">
    <source>
        <dbReference type="EMBL" id="VAW56263.1"/>
    </source>
</evidence>
<gene>
    <name evidence="2" type="ORF">MNBD_GAMMA07-1682</name>
</gene>
<protein>
    <recommendedName>
        <fullName evidence="3">Cobalt-zinc-cadmium resistance protein CzcA Cation efflux system protein CusA</fullName>
    </recommendedName>
</protein>
<keyword evidence="1" id="KW-0812">Transmembrane</keyword>
<organism evidence="2">
    <name type="scientific">hydrothermal vent metagenome</name>
    <dbReference type="NCBI Taxonomy" id="652676"/>
    <lineage>
        <taxon>unclassified sequences</taxon>
        <taxon>metagenomes</taxon>
        <taxon>ecological metagenomes</taxon>
    </lineage>
</organism>
<evidence type="ECO:0000256" key="1">
    <source>
        <dbReference type="SAM" id="Phobius"/>
    </source>
</evidence>